<dbReference type="Proteomes" id="UP000184520">
    <property type="component" value="Unassembled WGS sequence"/>
</dbReference>
<feature type="transmembrane region" description="Helical" evidence="1">
    <location>
        <begin position="73"/>
        <end position="92"/>
    </location>
</feature>
<organism evidence="2 3">
    <name type="scientific">Marisediminitalea aggregata</name>
    <dbReference type="NCBI Taxonomy" id="634436"/>
    <lineage>
        <taxon>Bacteria</taxon>
        <taxon>Pseudomonadati</taxon>
        <taxon>Pseudomonadota</taxon>
        <taxon>Gammaproteobacteria</taxon>
        <taxon>Alteromonadales</taxon>
        <taxon>Alteromonadaceae</taxon>
        <taxon>Marisediminitalea</taxon>
    </lineage>
</organism>
<keyword evidence="3" id="KW-1185">Reference proteome</keyword>
<reference evidence="3" key="1">
    <citation type="submission" date="2016-11" db="EMBL/GenBank/DDBJ databases">
        <authorList>
            <person name="Varghese N."/>
            <person name="Submissions S."/>
        </authorList>
    </citation>
    <scope>NUCLEOTIDE SEQUENCE [LARGE SCALE GENOMIC DNA]</scope>
    <source>
        <strain evidence="3">CGMCC 1.8995</strain>
    </source>
</reference>
<evidence type="ECO:0000313" key="3">
    <source>
        <dbReference type="Proteomes" id="UP000184520"/>
    </source>
</evidence>
<evidence type="ECO:0000313" key="2">
    <source>
        <dbReference type="EMBL" id="SHH13757.1"/>
    </source>
</evidence>
<keyword evidence="1" id="KW-0472">Membrane</keyword>
<feature type="transmembrane region" description="Helical" evidence="1">
    <location>
        <begin position="36"/>
        <end position="61"/>
    </location>
</feature>
<gene>
    <name evidence="2" type="ORF">SAMN05216361_3915</name>
</gene>
<keyword evidence="1" id="KW-1133">Transmembrane helix</keyword>
<feature type="transmembrane region" description="Helical" evidence="1">
    <location>
        <begin position="104"/>
        <end position="124"/>
    </location>
</feature>
<evidence type="ECO:0000256" key="1">
    <source>
        <dbReference type="SAM" id="Phobius"/>
    </source>
</evidence>
<protein>
    <submittedName>
        <fullName evidence="2">Uncharacterized protein</fullName>
    </submittedName>
</protein>
<dbReference type="EMBL" id="FQWD01000006">
    <property type="protein sequence ID" value="SHH13757.1"/>
    <property type="molecule type" value="Genomic_DNA"/>
</dbReference>
<sequence>MGCVASLLILAHVFPPLSRALCAKRIRLVPSKRFAFASALWSFLPGSLVILLFALTDIDLYQEASQAAEGYQSLFFFAPIILLLFVIYHTIVGYIQTTINQPKFLLALLSSIVVSVPFPLLVALSKSNATQDERMALVITALVIFGFFWLSLFTGSCYQCLKIKGRNVHGK</sequence>
<dbReference type="STRING" id="634436.SAMN05216361_3915"/>
<name>A0A1M5QI18_9ALTE</name>
<proteinExistence type="predicted"/>
<feature type="transmembrane region" description="Helical" evidence="1">
    <location>
        <begin position="136"/>
        <end position="154"/>
    </location>
</feature>
<keyword evidence="1" id="KW-0812">Transmembrane</keyword>
<accession>A0A1M5QI18</accession>
<dbReference type="AlphaFoldDB" id="A0A1M5QI18"/>